<dbReference type="GeneID" id="92772772"/>
<dbReference type="InterPro" id="IPR036596">
    <property type="entry name" value="Cyt-C_aa3_sf"/>
</dbReference>
<evidence type="ECO:0000313" key="6">
    <source>
        <dbReference type="Proteomes" id="UP000093451"/>
    </source>
</evidence>
<protein>
    <submittedName>
        <fullName evidence="3">Aa3-type cytochrome c oxidase subunit IV</fullName>
    </submittedName>
    <submittedName>
        <fullName evidence="4">Cytochrome-c oxidase</fullName>
    </submittedName>
</protein>
<evidence type="ECO:0000313" key="5">
    <source>
        <dbReference type="EMBL" id="QTG15868.1"/>
    </source>
</evidence>
<dbReference type="OrthoDB" id="9812071at2"/>
<sequence>MSEHHTGPVEVGAEMNYAEHEKTYNAFLAMTKYGTMLVCVLMLAMVAGFFTSVGFLGGLIVFLVLSAAGFILLR</sequence>
<evidence type="ECO:0000313" key="4">
    <source>
        <dbReference type="EMBL" id="OCJ37617.1"/>
    </source>
</evidence>
<dbReference type="EMBL" id="CP049217">
    <property type="protein sequence ID" value="QTG15868.1"/>
    <property type="molecule type" value="Genomic_DNA"/>
</dbReference>
<dbReference type="Gene3D" id="1.20.5.160">
    <property type="entry name" value="Bacterial aa3 type cytochrome c oxidase subunit IV"/>
    <property type="match status" value="1"/>
</dbReference>
<proteinExistence type="predicted"/>
<accession>A0A1B9TUU7</accession>
<accession>A0AA86FXP5</accession>
<feature type="transmembrane region" description="Helical" evidence="1">
    <location>
        <begin position="53"/>
        <end position="73"/>
    </location>
</feature>
<dbReference type="Proteomes" id="UP000702952">
    <property type="component" value="Unassembled WGS sequence"/>
</dbReference>
<evidence type="ECO:0000259" key="2">
    <source>
        <dbReference type="Pfam" id="PF07835"/>
    </source>
</evidence>
<evidence type="ECO:0000313" key="3">
    <source>
        <dbReference type="EMBL" id="NTC28370.1"/>
    </source>
</evidence>
<evidence type="ECO:0000256" key="1">
    <source>
        <dbReference type="SAM" id="Phobius"/>
    </source>
</evidence>
<keyword evidence="1" id="KW-0812">Transmembrane</keyword>
<dbReference type="KEGG" id="atf:Ach5_32180"/>
<name>A0A1B9TUU7_AGRTU</name>
<reference evidence="3" key="2">
    <citation type="journal article" date="2020" name="Science">
        <title>Unexpected conservation and global transmission of agrobacterial virulence plasmids.</title>
        <authorList>
            <person name="Weisberg A.J."/>
            <person name="Davis E.W. 2nd"/>
            <person name="Tabima J."/>
            <person name="Belcher M.S."/>
            <person name="Miller M."/>
            <person name="Kuo C.H."/>
            <person name="Loper J.E."/>
            <person name="Grunwald N.J."/>
            <person name="Putnam M.L."/>
            <person name="Chang J.H."/>
        </authorList>
    </citation>
    <scope>NUCLEOTIDE SEQUENCE</scope>
    <source>
        <strain evidence="3">17-1853-1a</strain>
    </source>
</reference>
<dbReference type="AlphaFoldDB" id="A0A1B9TUU7"/>
<dbReference type="InterPro" id="IPR012422">
    <property type="entry name" value="Cyt_c_oxidase_su4_bac-aa3"/>
</dbReference>
<keyword evidence="1" id="KW-0472">Membrane</keyword>
<reference evidence="4 6" key="1">
    <citation type="journal article" date="2016" name="PeerJ">
        <title>Gall-ID: tools for genotyping gall-causing phytopathogenic bacteria.</title>
        <authorList>
            <person name="Davis E.W.II."/>
            <person name="Weisberg A.J."/>
            <person name="Tabima J.F."/>
            <person name="Grunwald N.J."/>
            <person name="Chang J.H."/>
        </authorList>
    </citation>
    <scope>NUCLEOTIDE SEQUENCE [LARGE SCALE GENOMIC DNA]</scope>
    <source>
        <strain evidence="4 6">N2/73</strain>
    </source>
</reference>
<dbReference type="EMBL" id="LXKT01000013">
    <property type="protein sequence ID" value="OCJ37617.1"/>
    <property type="molecule type" value="Genomic_DNA"/>
</dbReference>
<dbReference type="Proteomes" id="UP000663946">
    <property type="component" value="Chromosome 2"/>
</dbReference>
<dbReference type="RefSeq" id="WP_003510978.1">
    <property type="nucleotide sequence ID" value="NC_015508.1"/>
</dbReference>
<dbReference type="Pfam" id="PF07835">
    <property type="entry name" value="COX4_pro_2"/>
    <property type="match status" value="1"/>
</dbReference>
<dbReference type="SUPFAM" id="SSF81469">
    <property type="entry name" value="Bacterial aa3 type cytochrome c oxidase subunit IV"/>
    <property type="match status" value="1"/>
</dbReference>
<dbReference type="Proteomes" id="UP000093451">
    <property type="component" value="Unassembled WGS sequence"/>
</dbReference>
<feature type="transmembrane region" description="Helical" evidence="1">
    <location>
        <begin position="24"/>
        <end position="47"/>
    </location>
</feature>
<organism evidence="3 7">
    <name type="scientific">Agrobacterium tumefaciens</name>
    <dbReference type="NCBI Taxonomy" id="358"/>
    <lineage>
        <taxon>Bacteria</taxon>
        <taxon>Pseudomonadati</taxon>
        <taxon>Pseudomonadota</taxon>
        <taxon>Alphaproteobacteria</taxon>
        <taxon>Hyphomicrobiales</taxon>
        <taxon>Rhizobiaceae</taxon>
        <taxon>Rhizobium/Agrobacterium group</taxon>
        <taxon>Agrobacterium</taxon>
        <taxon>Agrobacterium tumefaciens complex</taxon>
    </lineage>
</organism>
<evidence type="ECO:0000313" key="7">
    <source>
        <dbReference type="Proteomes" id="UP000702952"/>
    </source>
</evidence>
<dbReference type="EMBL" id="JAAMAY010000014">
    <property type="protein sequence ID" value="NTC28370.1"/>
    <property type="molecule type" value="Genomic_DNA"/>
</dbReference>
<reference evidence="5" key="3">
    <citation type="submission" date="2020-02" db="EMBL/GenBank/DDBJ databases">
        <title>Unexpected conservation and global transmission of agrobacterial virulence plasmids.</title>
        <authorList>
            <person name="Weisberg A.J."/>
            <person name="Davis E.W. II"/>
            <person name="Tabima J.R."/>
            <person name="Belcher M.S."/>
            <person name="Miller M."/>
            <person name="Kuo C.-H."/>
            <person name="Loper J.E."/>
            <person name="Grunwald N.J."/>
            <person name="Putnam M.L."/>
            <person name="Chang J.H."/>
        </authorList>
    </citation>
    <scope>NUCLEOTIDE SEQUENCE</scope>
    <source>
        <strain evidence="5">Q15/94</strain>
    </source>
</reference>
<feature type="domain" description="Cytochrome c oxidase subunit IV bacterial aa3 type" evidence="2">
    <location>
        <begin position="4"/>
        <end position="49"/>
    </location>
</feature>
<gene>
    <name evidence="4" type="ORF">A6U91_05185</name>
    <name evidence="3" type="ORF">G6M46_09400</name>
    <name evidence="5" type="ORF">G6M86_21740</name>
</gene>
<keyword evidence="1" id="KW-1133">Transmembrane helix</keyword>